<proteinExistence type="predicted"/>
<name>A0A5C6ATR1_9BACT</name>
<sequence length="214" mass="23885" precursor="true">MPTMLKSQRAPRPTVLFALLAVSLISSRTLCADEPNVFLIEEDWELVINDPAPAINSPQVAFFMYPDAGREDVYFQLQMNYAAEEGYSSGGFRVSAILGETPVDEERSRTRETLNMDGDRLRWTSAMAIFDGQLMYAVKDGQGIQWGSFGGPDYLVRMDRDGISNLNQYDPAKSIEAVDIGFGGNRVSSIRLRRVRYIDTTGNVHTVQVQESAD</sequence>
<dbReference type="Proteomes" id="UP000320176">
    <property type="component" value="Unassembled WGS sequence"/>
</dbReference>
<evidence type="ECO:0000313" key="3">
    <source>
        <dbReference type="Proteomes" id="UP000320176"/>
    </source>
</evidence>
<feature type="signal peptide" evidence="1">
    <location>
        <begin position="1"/>
        <end position="32"/>
    </location>
</feature>
<dbReference type="AlphaFoldDB" id="A0A5C6ATR1"/>
<keyword evidence="1" id="KW-0732">Signal</keyword>
<feature type="chain" id="PRO_5022817200" evidence="1">
    <location>
        <begin position="33"/>
        <end position="214"/>
    </location>
</feature>
<dbReference type="OrthoDB" id="266492at2"/>
<protein>
    <submittedName>
        <fullName evidence="2">Uncharacterized protein</fullName>
    </submittedName>
</protein>
<evidence type="ECO:0000313" key="2">
    <source>
        <dbReference type="EMBL" id="TWU02801.1"/>
    </source>
</evidence>
<keyword evidence="3" id="KW-1185">Reference proteome</keyword>
<reference evidence="2 3" key="1">
    <citation type="submission" date="2019-02" db="EMBL/GenBank/DDBJ databases">
        <title>Deep-cultivation of Planctomycetes and their phenomic and genomic characterization uncovers novel biology.</title>
        <authorList>
            <person name="Wiegand S."/>
            <person name="Jogler M."/>
            <person name="Boedeker C."/>
            <person name="Pinto D."/>
            <person name="Vollmers J."/>
            <person name="Rivas-Marin E."/>
            <person name="Kohn T."/>
            <person name="Peeters S.H."/>
            <person name="Heuer A."/>
            <person name="Rast P."/>
            <person name="Oberbeckmann S."/>
            <person name="Bunk B."/>
            <person name="Jeske O."/>
            <person name="Meyerdierks A."/>
            <person name="Storesund J.E."/>
            <person name="Kallscheuer N."/>
            <person name="Luecker S."/>
            <person name="Lage O.M."/>
            <person name="Pohl T."/>
            <person name="Merkel B.J."/>
            <person name="Hornburger P."/>
            <person name="Mueller R.-W."/>
            <person name="Bruemmer F."/>
            <person name="Labrenz M."/>
            <person name="Spormann A.M."/>
            <person name="Op Den Camp H."/>
            <person name="Overmann J."/>
            <person name="Amann R."/>
            <person name="Jetten M.S.M."/>
            <person name="Mascher T."/>
            <person name="Medema M.H."/>
            <person name="Devos D.P."/>
            <person name="Kaster A.-K."/>
            <person name="Ovreas L."/>
            <person name="Rohde M."/>
            <person name="Galperin M.Y."/>
            <person name="Jogler C."/>
        </authorList>
    </citation>
    <scope>NUCLEOTIDE SEQUENCE [LARGE SCALE GENOMIC DNA]</scope>
    <source>
        <strain evidence="2 3">Pla52n</strain>
    </source>
</reference>
<accession>A0A5C6ATR1</accession>
<comment type="caution">
    <text evidence="2">The sequence shown here is derived from an EMBL/GenBank/DDBJ whole genome shotgun (WGS) entry which is preliminary data.</text>
</comment>
<evidence type="ECO:0000256" key="1">
    <source>
        <dbReference type="SAM" id="SignalP"/>
    </source>
</evidence>
<dbReference type="RefSeq" id="WP_146521061.1">
    <property type="nucleotide sequence ID" value="NZ_CP151726.1"/>
</dbReference>
<organism evidence="2 3">
    <name type="scientific">Stieleria varia</name>
    <dbReference type="NCBI Taxonomy" id="2528005"/>
    <lineage>
        <taxon>Bacteria</taxon>
        <taxon>Pseudomonadati</taxon>
        <taxon>Planctomycetota</taxon>
        <taxon>Planctomycetia</taxon>
        <taxon>Pirellulales</taxon>
        <taxon>Pirellulaceae</taxon>
        <taxon>Stieleria</taxon>
    </lineage>
</organism>
<gene>
    <name evidence="2" type="ORF">Pla52n_38610</name>
</gene>
<dbReference type="EMBL" id="SJPN01000004">
    <property type="protein sequence ID" value="TWU02801.1"/>
    <property type="molecule type" value="Genomic_DNA"/>
</dbReference>